<protein>
    <submittedName>
        <fullName evidence="2">Uncharacterized protein</fullName>
    </submittedName>
</protein>
<dbReference type="AlphaFoldDB" id="M7BAP0"/>
<accession>M7BAP0</accession>
<keyword evidence="3" id="KW-1185">Reference proteome</keyword>
<reference evidence="3" key="1">
    <citation type="journal article" date="2013" name="Nat. Genet.">
        <title>The draft genomes of soft-shell turtle and green sea turtle yield insights into the development and evolution of the turtle-specific body plan.</title>
        <authorList>
            <person name="Wang Z."/>
            <person name="Pascual-Anaya J."/>
            <person name="Zadissa A."/>
            <person name="Li W."/>
            <person name="Niimura Y."/>
            <person name="Huang Z."/>
            <person name="Li C."/>
            <person name="White S."/>
            <person name="Xiong Z."/>
            <person name="Fang D."/>
            <person name="Wang B."/>
            <person name="Ming Y."/>
            <person name="Chen Y."/>
            <person name="Zheng Y."/>
            <person name="Kuraku S."/>
            <person name="Pignatelli M."/>
            <person name="Herrero J."/>
            <person name="Beal K."/>
            <person name="Nozawa M."/>
            <person name="Li Q."/>
            <person name="Wang J."/>
            <person name="Zhang H."/>
            <person name="Yu L."/>
            <person name="Shigenobu S."/>
            <person name="Wang J."/>
            <person name="Liu J."/>
            <person name="Flicek P."/>
            <person name="Searle S."/>
            <person name="Wang J."/>
            <person name="Kuratani S."/>
            <person name="Yin Y."/>
            <person name="Aken B."/>
            <person name="Zhang G."/>
            <person name="Irie N."/>
        </authorList>
    </citation>
    <scope>NUCLEOTIDE SEQUENCE [LARGE SCALE GENOMIC DNA]</scope>
</reference>
<sequence>MDSKEEEGSDLNAKEPRDSGDKGGASPEGPRTWSDSPVIQTEGGTGANGKNSTAGPRYASLVSDAGSSTDPEVSGATEVADEAEVEDIGSCFGNIGGAE</sequence>
<name>M7BAP0_CHEMY</name>
<dbReference type="EMBL" id="KB558124">
    <property type="protein sequence ID" value="EMP29218.1"/>
    <property type="molecule type" value="Genomic_DNA"/>
</dbReference>
<feature type="compositionally biased region" description="Basic and acidic residues" evidence="1">
    <location>
        <begin position="12"/>
        <end position="21"/>
    </location>
</feature>
<organism evidence="2 3">
    <name type="scientific">Chelonia mydas</name>
    <name type="common">Green sea-turtle</name>
    <name type="synonym">Chelonia agassizi</name>
    <dbReference type="NCBI Taxonomy" id="8469"/>
    <lineage>
        <taxon>Eukaryota</taxon>
        <taxon>Metazoa</taxon>
        <taxon>Chordata</taxon>
        <taxon>Craniata</taxon>
        <taxon>Vertebrata</taxon>
        <taxon>Euteleostomi</taxon>
        <taxon>Archelosauria</taxon>
        <taxon>Testudinata</taxon>
        <taxon>Testudines</taxon>
        <taxon>Cryptodira</taxon>
        <taxon>Durocryptodira</taxon>
        <taxon>Americhelydia</taxon>
        <taxon>Chelonioidea</taxon>
        <taxon>Cheloniidae</taxon>
        <taxon>Chelonia</taxon>
    </lineage>
</organism>
<proteinExistence type="predicted"/>
<evidence type="ECO:0000256" key="1">
    <source>
        <dbReference type="SAM" id="MobiDB-lite"/>
    </source>
</evidence>
<gene>
    <name evidence="2" type="ORF">UY3_13663</name>
</gene>
<evidence type="ECO:0000313" key="2">
    <source>
        <dbReference type="EMBL" id="EMP29218.1"/>
    </source>
</evidence>
<evidence type="ECO:0000313" key="3">
    <source>
        <dbReference type="Proteomes" id="UP000031443"/>
    </source>
</evidence>
<dbReference type="Proteomes" id="UP000031443">
    <property type="component" value="Unassembled WGS sequence"/>
</dbReference>
<feature type="region of interest" description="Disordered" evidence="1">
    <location>
        <begin position="1"/>
        <end position="81"/>
    </location>
</feature>